<proteinExistence type="inferred from homology"/>
<dbReference type="InParanoid" id="A0A2P5I5F3"/>
<dbReference type="PANTHER" id="PTHR21405">
    <property type="entry name" value="CDNA SEQUENCE BC021608"/>
    <property type="match status" value="1"/>
</dbReference>
<dbReference type="PANTHER" id="PTHR21405:SF0">
    <property type="entry name" value="TETRATRICOPEPTIDE REPEAT PROTEIN 36"/>
    <property type="match status" value="1"/>
</dbReference>
<evidence type="ECO:0000313" key="2">
    <source>
        <dbReference type="EMBL" id="POS77726.1"/>
    </source>
</evidence>
<evidence type="ECO:0000256" key="1">
    <source>
        <dbReference type="ARBA" id="ARBA00006995"/>
    </source>
</evidence>
<organism evidence="2 3">
    <name type="scientific">Diaporthe helianthi</name>
    <dbReference type="NCBI Taxonomy" id="158607"/>
    <lineage>
        <taxon>Eukaryota</taxon>
        <taxon>Fungi</taxon>
        <taxon>Dikarya</taxon>
        <taxon>Ascomycota</taxon>
        <taxon>Pezizomycotina</taxon>
        <taxon>Sordariomycetes</taxon>
        <taxon>Sordariomycetidae</taxon>
        <taxon>Diaporthales</taxon>
        <taxon>Diaporthaceae</taxon>
        <taxon>Diaporthe</taxon>
    </lineage>
</organism>
<comment type="caution">
    <text evidence="2">The sequence shown here is derived from an EMBL/GenBank/DDBJ whole genome shotgun (WGS) entry which is preliminary data.</text>
</comment>
<protein>
    <recommendedName>
        <fullName evidence="4">Tetratricopeptide repeat protein 36</fullName>
    </recommendedName>
</protein>
<dbReference type="STRING" id="158607.A0A2P5I5F3"/>
<dbReference type="GO" id="GO:0006570">
    <property type="term" value="P:tyrosine metabolic process"/>
    <property type="evidence" value="ECO:0007669"/>
    <property type="project" value="TreeGrafter"/>
</dbReference>
<evidence type="ECO:0008006" key="4">
    <source>
        <dbReference type="Google" id="ProtNLM"/>
    </source>
</evidence>
<sequence length="265" mass="28579">MASVSLSARDLNILDKIQDPEFDPSQVIQVDGTLPKDPHITDATVYERIATEERRLILTVQQAEVQLAGPGPKTDLDLLKTYEECVAGLGDLVSTNPSYASARNNRAQATRRLYGDGMLVSGLEPSDSPLIPECDSEERRSAARRTLSDLDTCISLLTPGGSHPSLSRQAARTLSSAHTQRAAIYLQTSKTLAKGGVLNVDHERAEARWEKIDFEAAASRDFALGGRYGNEVAKGLAVSTNPTAKLCGQIVREAIKKEYGPAFGG</sequence>
<name>A0A2P5I5F3_DIAHE</name>
<reference evidence="2" key="1">
    <citation type="submission" date="2017-09" db="EMBL/GenBank/DDBJ databases">
        <title>Polyketide synthases of a Diaporthe helianthi virulent isolate.</title>
        <authorList>
            <person name="Baroncelli R."/>
        </authorList>
    </citation>
    <scope>NUCLEOTIDE SEQUENCE [LARGE SCALE GENOMIC DNA]</scope>
    <source>
        <strain evidence="2">7/96</strain>
    </source>
</reference>
<dbReference type="OrthoDB" id="539634at2759"/>
<keyword evidence="3" id="KW-1185">Reference proteome</keyword>
<dbReference type="Proteomes" id="UP000094444">
    <property type="component" value="Unassembled WGS sequence"/>
</dbReference>
<dbReference type="AlphaFoldDB" id="A0A2P5I5F3"/>
<dbReference type="EMBL" id="MAVT02000246">
    <property type="protein sequence ID" value="POS77726.1"/>
    <property type="molecule type" value="Genomic_DNA"/>
</dbReference>
<gene>
    <name evidence="2" type="ORF">DHEL01_v203887</name>
</gene>
<comment type="similarity">
    <text evidence="1">Belongs to the TTC36 family.</text>
</comment>
<dbReference type="InterPro" id="IPR038906">
    <property type="entry name" value="TTC36"/>
</dbReference>
<accession>A0A2P5I5F3</accession>
<evidence type="ECO:0000313" key="3">
    <source>
        <dbReference type="Proteomes" id="UP000094444"/>
    </source>
</evidence>